<dbReference type="Pfam" id="PF00753">
    <property type="entry name" value="Lactamase_B"/>
    <property type="match status" value="1"/>
</dbReference>
<reference evidence="7" key="1">
    <citation type="submission" date="2015-02" db="EMBL/GenBank/DDBJ databases">
        <title>Complete Genome Sequencing of Pandoraea vervacti NS15 sp. nov.</title>
        <authorList>
            <person name="Chan K.-G."/>
        </authorList>
    </citation>
    <scope>NUCLEOTIDE SEQUENCE [LARGE SCALE GENOMIC DNA]</scope>
    <source>
        <strain evidence="7">NS15</strain>
    </source>
</reference>
<sequence length="303" mass="33548">MNNVSLTFRVGDATVTRIDETAFALAPDVLFPDWSEPAGHALQAHLSSASLDLDNARVALRTHLWVVEASGLTIVVDTAIGNGKVRPFSQLFDRLDNPVAQRFEAAGFRREQVDYVLLTHLHVDHVGWNTYWHEGRWTPFFPNATYVFTQREHDFFATPAGEARRMVFDDSVAPLIEAQCARMLSDADATDAGWPLIDGIRFLPTPGHSVGHAAIEVVSQGQIALFSGDVMHSPVQVYRPESSSKFCLDPHQARASRQWLLDYAATTGATVFPAHFPETSAGKVRRTANGWTWEYVEGEGTSL</sequence>
<gene>
    <name evidence="6" type="ORF">UC34_18650</name>
</gene>
<keyword evidence="3" id="KW-0378">Hydrolase</keyword>
<name>A0ABN4FRT5_9BURK</name>
<protein>
    <submittedName>
        <fullName evidence="6">MBL fold metallo-hydrolase</fullName>
    </submittedName>
</protein>
<dbReference type="Gene3D" id="3.60.15.10">
    <property type="entry name" value="Ribonuclease Z/Hydroxyacylglutathione hydrolase-like"/>
    <property type="match status" value="1"/>
</dbReference>
<evidence type="ECO:0000313" key="7">
    <source>
        <dbReference type="Proteomes" id="UP000035085"/>
    </source>
</evidence>
<comment type="similarity">
    <text evidence="1">Belongs to the metallo-beta-lactamase superfamily.</text>
</comment>
<accession>A0ABN4FRT5</accession>
<dbReference type="SMART" id="SM00849">
    <property type="entry name" value="Lactamase_B"/>
    <property type="match status" value="1"/>
</dbReference>
<proteinExistence type="inferred from homology"/>
<keyword evidence="4" id="KW-0862">Zinc</keyword>
<evidence type="ECO:0000256" key="3">
    <source>
        <dbReference type="ARBA" id="ARBA00022801"/>
    </source>
</evidence>
<dbReference type="InterPro" id="IPR036866">
    <property type="entry name" value="RibonucZ/Hydroxyglut_hydro"/>
</dbReference>
<dbReference type="SUPFAM" id="SSF56281">
    <property type="entry name" value="Metallo-hydrolase/oxidoreductase"/>
    <property type="match status" value="1"/>
</dbReference>
<dbReference type="PANTHER" id="PTHR42978:SF6">
    <property type="entry name" value="QUORUM-QUENCHING LACTONASE YTNP-RELATED"/>
    <property type="match status" value="1"/>
</dbReference>
<keyword evidence="7" id="KW-1185">Reference proteome</keyword>
<feature type="domain" description="Metallo-beta-lactamase" evidence="5">
    <location>
        <begin position="61"/>
        <end position="275"/>
    </location>
</feature>
<evidence type="ECO:0000259" key="5">
    <source>
        <dbReference type="SMART" id="SM00849"/>
    </source>
</evidence>
<keyword evidence="2" id="KW-0479">Metal-binding</keyword>
<evidence type="ECO:0000256" key="4">
    <source>
        <dbReference type="ARBA" id="ARBA00022833"/>
    </source>
</evidence>
<dbReference type="EMBL" id="CP010897">
    <property type="protein sequence ID" value="AJP58425.1"/>
    <property type="molecule type" value="Genomic_DNA"/>
</dbReference>
<dbReference type="RefSeq" id="WP_044456739.1">
    <property type="nucleotide sequence ID" value="NZ_CP010897.2"/>
</dbReference>
<organism evidence="6 7">
    <name type="scientific">Pandoraea vervacti</name>
    <dbReference type="NCBI Taxonomy" id="656178"/>
    <lineage>
        <taxon>Bacteria</taxon>
        <taxon>Pseudomonadati</taxon>
        <taxon>Pseudomonadota</taxon>
        <taxon>Betaproteobacteria</taxon>
        <taxon>Burkholderiales</taxon>
        <taxon>Burkholderiaceae</taxon>
        <taxon>Pandoraea</taxon>
    </lineage>
</organism>
<evidence type="ECO:0000313" key="6">
    <source>
        <dbReference type="EMBL" id="AJP58425.1"/>
    </source>
</evidence>
<dbReference type="CDD" id="cd16277">
    <property type="entry name" value="metallo-hydrolase-like_MBL-fold"/>
    <property type="match status" value="1"/>
</dbReference>
<dbReference type="InterPro" id="IPR051013">
    <property type="entry name" value="MBL_superfamily_lactonases"/>
</dbReference>
<dbReference type="InterPro" id="IPR001279">
    <property type="entry name" value="Metallo-B-lactamas"/>
</dbReference>
<evidence type="ECO:0000256" key="1">
    <source>
        <dbReference type="ARBA" id="ARBA00007749"/>
    </source>
</evidence>
<dbReference type="Proteomes" id="UP000035085">
    <property type="component" value="Chromosome"/>
</dbReference>
<dbReference type="PANTHER" id="PTHR42978">
    <property type="entry name" value="QUORUM-QUENCHING LACTONASE YTNP-RELATED-RELATED"/>
    <property type="match status" value="1"/>
</dbReference>
<evidence type="ECO:0000256" key="2">
    <source>
        <dbReference type="ARBA" id="ARBA00022723"/>
    </source>
</evidence>